<protein>
    <submittedName>
        <fullName evidence="1">Uncharacterized protein</fullName>
    </submittedName>
</protein>
<evidence type="ECO:0000313" key="1">
    <source>
        <dbReference type="EMBL" id="DAF88613.1"/>
    </source>
</evidence>
<reference evidence="1" key="1">
    <citation type="journal article" date="2021" name="Proc. Natl. Acad. Sci. U.S.A.">
        <title>A Catalog of Tens of Thousands of Viruses from Human Metagenomes Reveals Hidden Associations with Chronic Diseases.</title>
        <authorList>
            <person name="Tisza M.J."/>
            <person name="Buck C.B."/>
        </authorList>
    </citation>
    <scope>NUCLEOTIDE SEQUENCE</scope>
    <source>
        <strain evidence="1">Ctqzz19</strain>
    </source>
</reference>
<proteinExistence type="predicted"/>
<accession>A0A8S5U2G0</accession>
<dbReference type="EMBL" id="BK015988">
    <property type="protein sequence ID" value="DAF88613.1"/>
    <property type="molecule type" value="Genomic_DNA"/>
</dbReference>
<name>A0A8S5U2G0_9CAUD</name>
<sequence>MGTCNSSSKSSSGRGKVFTTDEALYETPNEGLYVERHTYSMNDATILTASSDGAGNVTLNYAKPQEYFKQNKKHTYALYAIKCGMVTGADDIHGSRRFTDNKLNKYSKVKKGNDYGGIRAVGMNWNKIKTISGKTYDVSALIKQKGFKWDKSTKSWVKS</sequence>
<organism evidence="1">
    <name type="scientific">Siphoviridae sp. ctqzz19</name>
    <dbReference type="NCBI Taxonomy" id="2825682"/>
    <lineage>
        <taxon>Viruses</taxon>
        <taxon>Duplodnaviria</taxon>
        <taxon>Heunggongvirae</taxon>
        <taxon>Uroviricota</taxon>
        <taxon>Caudoviricetes</taxon>
    </lineage>
</organism>